<accession>A0AAV5VMK1</accession>
<protein>
    <submittedName>
        <fullName evidence="2">Uncharacterized protein</fullName>
    </submittedName>
</protein>
<keyword evidence="1" id="KW-0732">Signal</keyword>
<organism evidence="2 3">
    <name type="scientific">Pristionchus fissidentatus</name>
    <dbReference type="NCBI Taxonomy" id="1538716"/>
    <lineage>
        <taxon>Eukaryota</taxon>
        <taxon>Metazoa</taxon>
        <taxon>Ecdysozoa</taxon>
        <taxon>Nematoda</taxon>
        <taxon>Chromadorea</taxon>
        <taxon>Rhabditida</taxon>
        <taxon>Rhabditina</taxon>
        <taxon>Diplogasteromorpha</taxon>
        <taxon>Diplogasteroidea</taxon>
        <taxon>Neodiplogasteridae</taxon>
        <taxon>Pristionchus</taxon>
    </lineage>
</organism>
<evidence type="ECO:0000313" key="3">
    <source>
        <dbReference type="Proteomes" id="UP001432322"/>
    </source>
</evidence>
<gene>
    <name evidence="2" type="ORF">PFISCL1PPCAC_12061</name>
</gene>
<dbReference type="AlphaFoldDB" id="A0AAV5VMK1"/>
<feature type="chain" id="PRO_5043517938" evidence="1">
    <location>
        <begin position="18"/>
        <end position="109"/>
    </location>
</feature>
<proteinExistence type="predicted"/>
<reference evidence="2" key="1">
    <citation type="submission" date="2023-10" db="EMBL/GenBank/DDBJ databases">
        <title>Genome assembly of Pristionchus species.</title>
        <authorList>
            <person name="Yoshida K."/>
            <person name="Sommer R.J."/>
        </authorList>
    </citation>
    <scope>NUCLEOTIDE SEQUENCE</scope>
    <source>
        <strain evidence="2">RS5133</strain>
    </source>
</reference>
<evidence type="ECO:0000313" key="2">
    <source>
        <dbReference type="EMBL" id="GMT20764.1"/>
    </source>
</evidence>
<feature type="non-terminal residue" evidence="2">
    <location>
        <position position="1"/>
    </location>
</feature>
<feature type="signal peptide" evidence="1">
    <location>
        <begin position="1"/>
        <end position="17"/>
    </location>
</feature>
<keyword evidence="3" id="KW-1185">Reference proteome</keyword>
<dbReference type="Proteomes" id="UP001432322">
    <property type="component" value="Unassembled WGS sequence"/>
</dbReference>
<dbReference type="EMBL" id="BTSY01000003">
    <property type="protein sequence ID" value="GMT20764.1"/>
    <property type="molecule type" value="Genomic_DNA"/>
</dbReference>
<evidence type="ECO:0000256" key="1">
    <source>
        <dbReference type="SAM" id="SignalP"/>
    </source>
</evidence>
<feature type="non-terminal residue" evidence="2">
    <location>
        <position position="109"/>
    </location>
</feature>
<sequence>SLATLIVLLASFLSSHSSTERYQSIEELRGVIRAKFNNYAFRPSYSLFLNAEVYQQLSGEQRLVLNHMIVCDTTPAKHQSLKAHLAKDAVYVQEMTALNVNGACIANSE</sequence>
<comment type="caution">
    <text evidence="2">The sequence shown here is derived from an EMBL/GenBank/DDBJ whole genome shotgun (WGS) entry which is preliminary data.</text>
</comment>
<name>A0AAV5VMK1_9BILA</name>